<dbReference type="InterPro" id="IPR003675">
    <property type="entry name" value="Rce1/LyrA-like_dom"/>
</dbReference>
<keyword evidence="4" id="KW-1185">Reference proteome</keyword>
<dbReference type="RefSeq" id="WP_284486387.1">
    <property type="nucleotide sequence ID" value="NZ_JASNJE010000020.1"/>
</dbReference>
<feature type="transmembrane region" description="Helical" evidence="1">
    <location>
        <begin position="165"/>
        <end position="187"/>
    </location>
</feature>
<feature type="transmembrane region" description="Helical" evidence="1">
    <location>
        <begin position="7"/>
        <end position="27"/>
    </location>
</feature>
<evidence type="ECO:0000259" key="2">
    <source>
        <dbReference type="Pfam" id="PF02517"/>
    </source>
</evidence>
<keyword evidence="1" id="KW-1133">Transmembrane helix</keyword>
<accession>A0ABT7FH38</accession>
<feature type="transmembrane region" description="Helical" evidence="1">
    <location>
        <begin position="76"/>
        <end position="97"/>
    </location>
</feature>
<dbReference type="GO" id="GO:0008237">
    <property type="term" value="F:metallopeptidase activity"/>
    <property type="evidence" value="ECO:0007669"/>
    <property type="project" value="UniProtKB-KW"/>
</dbReference>
<gene>
    <name evidence="3" type="ORF">QO034_15250</name>
</gene>
<evidence type="ECO:0000256" key="1">
    <source>
        <dbReference type="SAM" id="Phobius"/>
    </source>
</evidence>
<keyword evidence="3" id="KW-0645">Protease</keyword>
<organism evidence="3 4">
    <name type="scientific">Sedimentitalea xiamensis</name>
    <dbReference type="NCBI Taxonomy" id="3050037"/>
    <lineage>
        <taxon>Bacteria</taxon>
        <taxon>Pseudomonadati</taxon>
        <taxon>Pseudomonadota</taxon>
        <taxon>Alphaproteobacteria</taxon>
        <taxon>Rhodobacterales</taxon>
        <taxon>Paracoccaceae</taxon>
        <taxon>Sedimentitalea</taxon>
    </lineage>
</organism>
<dbReference type="Proteomes" id="UP001227126">
    <property type="component" value="Unassembled WGS sequence"/>
</dbReference>
<feature type="transmembrane region" description="Helical" evidence="1">
    <location>
        <begin position="103"/>
        <end position="121"/>
    </location>
</feature>
<comment type="caution">
    <text evidence="3">The sequence shown here is derived from an EMBL/GenBank/DDBJ whole genome shotgun (WGS) entry which is preliminary data.</text>
</comment>
<evidence type="ECO:0000313" key="3">
    <source>
        <dbReference type="EMBL" id="MDK3074454.1"/>
    </source>
</evidence>
<proteinExistence type="predicted"/>
<feature type="transmembrane region" description="Helical" evidence="1">
    <location>
        <begin position="220"/>
        <end position="241"/>
    </location>
</feature>
<keyword evidence="3" id="KW-0378">Hydrolase</keyword>
<keyword evidence="1" id="KW-0812">Transmembrane</keyword>
<feature type="transmembrane region" description="Helical" evidence="1">
    <location>
        <begin position="194"/>
        <end position="214"/>
    </location>
</feature>
<sequence>MRRPAWTTGVAIYLGYVALIFTAWVVIGVDYRKLVGADVVFKSVVLPLTLGALLLVPAVTWLGWWRPVMIEERRGGPAWTMWAILAVMAAMIVTGLASTDWSALAVGHVALIALAGVLVGFNEEALTRGILIVGFRGSIRSEVWVCIWSAALFGLLHLINAFFGLGLVGGLLQVVMAGCAGLGFYVLRRVSGGLLLPMAMHGLWDFASFTHQASGSEPAAISPVFQFGTYLVSIIAVILVLRHHAKPQAGTARLEGETP</sequence>
<protein>
    <submittedName>
        <fullName evidence="3">CPBP family intramembrane metalloprotease</fullName>
        <ecNumber evidence="3">3.4.-.-</ecNumber>
    </submittedName>
</protein>
<dbReference type="EMBL" id="JASNJE010000020">
    <property type="protein sequence ID" value="MDK3074454.1"/>
    <property type="molecule type" value="Genomic_DNA"/>
</dbReference>
<name>A0ABT7FH38_9RHOB</name>
<dbReference type="Pfam" id="PF02517">
    <property type="entry name" value="Rce1-like"/>
    <property type="match status" value="1"/>
</dbReference>
<feature type="transmembrane region" description="Helical" evidence="1">
    <location>
        <begin position="142"/>
        <end position="159"/>
    </location>
</feature>
<keyword evidence="3" id="KW-0482">Metalloprotease</keyword>
<evidence type="ECO:0000313" key="4">
    <source>
        <dbReference type="Proteomes" id="UP001227126"/>
    </source>
</evidence>
<feature type="domain" description="CAAX prenyl protease 2/Lysostaphin resistance protein A-like" evidence="2">
    <location>
        <begin position="109"/>
        <end position="206"/>
    </location>
</feature>
<keyword evidence="1" id="KW-0472">Membrane</keyword>
<feature type="transmembrane region" description="Helical" evidence="1">
    <location>
        <begin position="39"/>
        <end position="64"/>
    </location>
</feature>
<reference evidence="3 4" key="1">
    <citation type="submission" date="2023-05" db="EMBL/GenBank/DDBJ databases">
        <title>Sedimentitalea sp. nov. JM2-8.</title>
        <authorList>
            <person name="Huang J."/>
        </authorList>
    </citation>
    <scope>NUCLEOTIDE SEQUENCE [LARGE SCALE GENOMIC DNA]</scope>
    <source>
        <strain evidence="3 4">JM2-8</strain>
    </source>
</reference>
<dbReference type="EC" id="3.4.-.-" evidence="3"/>